<dbReference type="OrthoDB" id="7704372at2"/>
<feature type="signal peptide" evidence="1">
    <location>
        <begin position="1"/>
        <end position="19"/>
    </location>
</feature>
<keyword evidence="1" id="KW-0732">Signal</keyword>
<dbReference type="Proteomes" id="UP000240418">
    <property type="component" value="Unassembled WGS sequence"/>
</dbReference>
<dbReference type="InterPro" id="IPR038696">
    <property type="entry name" value="IalB_sf"/>
</dbReference>
<dbReference type="AlphaFoldDB" id="A0A2P8FD63"/>
<evidence type="ECO:0000313" key="2">
    <source>
        <dbReference type="EMBL" id="PSL19608.1"/>
    </source>
</evidence>
<evidence type="ECO:0000256" key="1">
    <source>
        <dbReference type="SAM" id="SignalP"/>
    </source>
</evidence>
<dbReference type="EMBL" id="PYGJ01000005">
    <property type="protein sequence ID" value="PSL19608.1"/>
    <property type="molecule type" value="Genomic_DNA"/>
</dbReference>
<feature type="chain" id="PRO_5015178682" description="Invasion protein IalB" evidence="1">
    <location>
        <begin position="20"/>
        <end position="186"/>
    </location>
</feature>
<sequence length="186" mass="20692">MRWLLPLLLSVPLAVPLSAQDREGNDTPGEWVVTHFEPFGIWTSICDERPDNGALSQRCYIRWVDVFSRAPKFAGQFVFITPEPNGPKVDFGMEPGTIYDPDGFRITSADDTIIWSTQRGGCLTGLACTFSGDDATPLVDAMQTGDAFRFTFTDRHGAPRNLTWPLKGFAPAYEDFVAQSDKRNLP</sequence>
<organism evidence="2 3">
    <name type="scientific">Shimia abyssi</name>
    <dbReference type="NCBI Taxonomy" id="1662395"/>
    <lineage>
        <taxon>Bacteria</taxon>
        <taxon>Pseudomonadati</taxon>
        <taxon>Pseudomonadota</taxon>
        <taxon>Alphaproteobacteria</taxon>
        <taxon>Rhodobacterales</taxon>
        <taxon>Roseobacteraceae</taxon>
    </lineage>
</organism>
<gene>
    <name evidence="2" type="ORF">CLV88_10530</name>
</gene>
<dbReference type="RefSeq" id="WP_106608477.1">
    <property type="nucleotide sequence ID" value="NZ_PYGJ01000005.1"/>
</dbReference>
<evidence type="ECO:0008006" key="4">
    <source>
        <dbReference type="Google" id="ProtNLM"/>
    </source>
</evidence>
<evidence type="ECO:0000313" key="3">
    <source>
        <dbReference type="Proteomes" id="UP000240418"/>
    </source>
</evidence>
<keyword evidence="3" id="KW-1185">Reference proteome</keyword>
<dbReference type="Gene3D" id="2.60.40.1880">
    <property type="entry name" value="Invasion associated locus B (IalB) protein"/>
    <property type="match status" value="1"/>
</dbReference>
<accession>A0A2P8FD63</accession>
<comment type="caution">
    <text evidence="2">The sequence shown here is derived from an EMBL/GenBank/DDBJ whole genome shotgun (WGS) entry which is preliminary data.</text>
</comment>
<protein>
    <recommendedName>
        <fullName evidence="4">Invasion protein IalB</fullName>
    </recommendedName>
</protein>
<proteinExistence type="predicted"/>
<reference evidence="2 3" key="1">
    <citation type="submission" date="2018-03" db="EMBL/GenBank/DDBJ databases">
        <title>Genomic Encyclopedia of Archaeal and Bacterial Type Strains, Phase II (KMG-II): from individual species to whole genera.</title>
        <authorList>
            <person name="Goeker M."/>
        </authorList>
    </citation>
    <scope>NUCLEOTIDE SEQUENCE [LARGE SCALE GENOMIC DNA]</scope>
    <source>
        <strain evidence="2 3">DSM 100673</strain>
    </source>
</reference>
<name>A0A2P8FD63_9RHOB</name>